<organism evidence="5">
    <name type="scientific">Eiseniibacteriota bacterium</name>
    <dbReference type="NCBI Taxonomy" id="2212470"/>
    <lineage>
        <taxon>Bacteria</taxon>
        <taxon>Candidatus Eiseniibacteriota</taxon>
    </lineage>
</organism>
<reference evidence="5" key="1">
    <citation type="journal article" date="2020" name="mSystems">
        <title>Genome- and Community-Level Interaction Insights into Carbon Utilization and Element Cycling Functions of Hydrothermarchaeota in Hydrothermal Sediment.</title>
        <authorList>
            <person name="Zhou Z."/>
            <person name="Liu Y."/>
            <person name="Xu W."/>
            <person name="Pan J."/>
            <person name="Luo Z.H."/>
            <person name="Li M."/>
        </authorList>
    </citation>
    <scope>NUCLEOTIDE SEQUENCE [LARGE SCALE GENOMIC DNA]</scope>
    <source>
        <strain evidence="5">SpSt-1233</strain>
    </source>
</reference>
<dbReference type="FunFam" id="3.40.1390.30:FF:000001">
    <property type="entry name" value="GTP cyclohydrolase 1 type 2"/>
    <property type="match status" value="1"/>
</dbReference>
<protein>
    <recommendedName>
        <fullName evidence="2">GTP cyclohydrolase 1 type 2 homolog</fullName>
    </recommendedName>
</protein>
<dbReference type="NCBIfam" id="TIGR00486">
    <property type="entry name" value="YbgI_SA1388"/>
    <property type="match status" value="1"/>
</dbReference>
<sequence>MKLDKLAAFLDGTLKISDFAADSSMNGLQVESCSDVKRIATAVDVSEESIRKAAALRADLLVVHHGLFWGDQAPITGVMARRVGLLLSKGVSLYAAHLPLDCHPEIGNNAQLAGLLGLERRQPFGRYHGMIIGICGVPPRPIAPAGIARKLKRSLGADSTIFLFGPNRIRKLGIVSGGGASLALDAASAGCDTLLTGETSHSAYHAAREARLNLVCAGHYATETVGVRALGALVEAELGLPAKFIDLPTGL</sequence>
<name>A0A7V2AV31_UNCEI</name>
<evidence type="ECO:0000313" key="5">
    <source>
        <dbReference type="EMBL" id="HER43797.1"/>
    </source>
</evidence>
<feature type="binding site" evidence="4">
    <location>
        <position position="65"/>
    </location>
    <ligand>
        <name>a divalent metal cation</name>
        <dbReference type="ChEBI" id="CHEBI:60240"/>
        <label>1</label>
    </ligand>
</feature>
<dbReference type="Pfam" id="PF01784">
    <property type="entry name" value="DUF34_NIF3"/>
    <property type="match status" value="1"/>
</dbReference>
<dbReference type="InterPro" id="IPR002678">
    <property type="entry name" value="DUF34/NIF3"/>
</dbReference>
<dbReference type="PANTHER" id="PTHR13799">
    <property type="entry name" value="NGG1 INTERACTING FACTOR 3"/>
    <property type="match status" value="1"/>
</dbReference>
<feature type="binding site" evidence="4">
    <location>
        <position position="223"/>
    </location>
    <ligand>
        <name>a divalent metal cation</name>
        <dbReference type="ChEBI" id="CHEBI:60240"/>
        <label>1</label>
    </ligand>
</feature>
<evidence type="ECO:0000256" key="4">
    <source>
        <dbReference type="PIRSR" id="PIRSR602678-1"/>
    </source>
</evidence>
<proteinExistence type="inferred from homology"/>
<gene>
    <name evidence="5" type="ORF">ENO08_04995</name>
</gene>
<evidence type="ECO:0000256" key="3">
    <source>
        <dbReference type="ARBA" id="ARBA00022723"/>
    </source>
</evidence>
<feature type="binding site" evidence="4">
    <location>
        <position position="219"/>
    </location>
    <ligand>
        <name>a divalent metal cation</name>
        <dbReference type="ChEBI" id="CHEBI:60240"/>
        <label>1</label>
    </ligand>
</feature>
<accession>A0A7V2AV31</accession>
<dbReference type="GO" id="GO:0005737">
    <property type="term" value="C:cytoplasm"/>
    <property type="evidence" value="ECO:0007669"/>
    <property type="project" value="TreeGrafter"/>
</dbReference>
<evidence type="ECO:0000256" key="1">
    <source>
        <dbReference type="ARBA" id="ARBA00006964"/>
    </source>
</evidence>
<dbReference type="AlphaFoldDB" id="A0A7V2AV31"/>
<dbReference type="Gene3D" id="3.40.1390.30">
    <property type="entry name" value="NIF3 (NGG1p interacting factor 3)-like"/>
    <property type="match status" value="2"/>
</dbReference>
<dbReference type="SUPFAM" id="SSF102705">
    <property type="entry name" value="NIF3 (NGG1p interacting factor 3)-like"/>
    <property type="match status" value="1"/>
</dbReference>
<feature type="binding site" evidence="4">
    <location>
        <position position="64"/>
    </location>
    <ligand>
        <name>a divalent metal cation</name>
        <dbReference type="ChEBI" id="CHEBI:60240"/>
        <label>2</label>
    </ligand>
</feature>
<dbReference type="InterPro" id="IPR036069">
    <property type="entry name" value="DUF34/NIF3_sf"/>
</dbReference>
<dbReference type="EMBL" id="DSEC01000350">
    <property type="protein sequence ID" value="HER43797.1"/>
    <property type="molecule type" value="Genomic_DNA"/>
</dbReference>
<comment type="caution">
    <text evidence="5">The sequence shown here is derived from an EMBL/GenBank/DDBJ whole genome shotgun (WGS) entry which is preliminary data.</text>
</comment>
<feature type="binding site" evidence="4">
    <location>
        <position position="101"/>
    </location>
    <ligand>
        <name>a divalent metal cation</name>
        <dbReference type="ChEBI" id="CHEBI:60240"/>
        <label>1</label>
    </ligand>
</feature>
<keyword evidence="3 4" id="KW-0479">Metal-binding</keyword>
<dbReference type="PANTHER" id="PTHR13799:SF14">
    <property type="entry name" value="GTP CYCLOHYDROLASE 1 TYPE 2 HOMOLOG"/>
    <property type="match status" value="1"/>
</dbReference>
<dbReference type="Proteomes" id="UP000886069">
    <property type="component" value="Unassembled WGS sequence"/>
</dbReference>
<dbReference type="GO" id="GO:0046872">
    <property type="term" value="F:metal ion binding"/>
    <property type="evidence" value="ECO:0007669"/>
    <property type="project" value="UniProtKB-KW"/>
</dbReference>
<comment type="similarity">
    <text evidence="1">Belongs to the GTP cyclohydrolase I type 2/NIF3 family.</text>
</comment>
<evidence type="ECO:0000256" key="2">
    <source>
        <dbReference type="ARBA" id="ARBA00022112"/>
    </source>
</evidence>